<accession>A0A5D3WFS7</accession>
<sequence>MFKNRSLLVVVILSLVLLALMVTPRPKENSRQFAEAYADYRQMREVSSWSR</sequence>
<evidence type="ECO:0000313" key="2">
    <source>
        <dbReference type="Proteomes" id="UP000324159"/>
    </source>
</evidence>
<comment type="caution">
    <text evidence="1">The sequence shown here is derived from an EMBL/GenBank/DDBJ whole genome shotgun (WGS) entry which is preliminary data.</text>
</comment>
<proteinExistence type="predicted"/>
<gene>
    <name evidence="1" type="ORF">EDC39_11235</name>
</gene>
<name>A0A5D3WFS7_9BACT</name>
<keyword evidence="2" id="KW-1185">Reference proteome</keyword>
<dbReference type="AlphaFoldDB" id="A0A5D3WFS7"/>
<dbReference type="Proteomes" id="UP000324159">
    <property type="component" value="Unassembled WGS sequence"/>
</dbReference>
<dbReference type="RefSeq" id="WP_187426777.1">
    <property type="nucleotide sequence ID" value="NZ_VNIB01000012.1"/>
</dbReference>
<dbReference type="EMBL" id="VNIB01000012">
    <property type="protein sequence ID" value="TYO96747.1"/>
    <property type="molecule type" value="Genomic_DNA"/>
</dbReference>
<organism evidence="1 2">
    <name type="scientific">Geothermobacter ehrlichii</name>
    <dbReference type="NCBI Taxonomy" id="213224"/>
    <lineage>
        <taxon>Bacteria</taxon>
        <taxon>Pseudomonadati</taxon>
        <taxon>Thermodesulfobacteriota</taxon>
        <taxon>Desulfuromonadia</taxon>
        <taxon>Desulfuromonadales</taxon>
        <taxon>Geothermobacteraceae</taxon>
        <taxon>Geothermobacter</taxon>
    </lineage>
</organism>
<protein>
    <submittedName>
        <fullName evidence="1">Uncharacterized protein</fullName>
    </submittedName>
</protein>
<reference evidence="1 2" key="1">
    <citation type="submission" date="2019-07" db="EMBL/GenBank/DDBJ databases">
        <title>Genomic Encyclopedia of Type Strains, Phase IV (KMG-IV): sequencing the most valuable type-strain genomes for metagenomic binning, comparative biology and taxonomic classification.</title>
        <authorList>
            <person name="Goeker M."/>
        </authorList>
    </citation>
    <scope>NUCLEOTIDE SEQUENCE [LARGE SCALE GENOMIC DNA]</scope>
    <source>
        <strain evidence="1 2">SS015</strain>
    </source>
</reference>
<evidence type="ECO:0000313" key="1">
    <source>
        <dbReference type="EMBL" id="TYO96747.1"/>
    </source>
</evidence>